<dbReference type="SMART" id="SM00365">
    <property type="entry name" value="LRR_SD22"/>
    <property type="match status" value="4"/>
</dbReference>
<evidence type="ECO:0000256" key="5">
    <source>
        <dbReference type="SAM" id="MobiDB-lite"/>
    </source>
</evidence>
<feature type="region of interest" description="Disordered" evidence="5">
    <location>
        <begin position="1"/>
        <end position="26"/>
    </location>
</feature>
<dbReference type="OrthoDB" id="1055097at2759"/>
<dbReference type="InterPro" id="IPR001611">
    <property type="entry name" value="Leu-rich_rpt"/>
</dbReference>
<dbReference type="PROSITE" id="PS51450">
    <property type="entry name" value="LRR"/>
    <property type="match status" value="6"/>
</dbReference>
<dbReference type="GeneID" id="111255542"/>
<dbReference type="KEGG" id="vde:111255542"/>
<accession>A0A7M7KX59</accession>
<dbReference type="SMART" id="SM00369">
    <property type="entry name" value="LRR_TYP"/>
    <property type="match status" value="11"/>
</dbReference>
<dbReference type="PANTHER" id="PTHR45712:SF22">
    <property type="entry name" value="INSULIN-LIKE GROWTH FACTOR-BINDING PROTEIN COMPLEX ACID LABILE SUBUNIT"/>
    <property type="match status" value="1"/>
</dbReference>
<dbReference type="Gene3D" id="3.80.10.10">
    <property type="entry name" value="Ribonuclease Inhibitor"/>
    <property type="match status" value="2"/>
</dbReference>
<dbReference type="FunFam" id="3.80.10.10:FF:000770">
    <property type="entry name" value="Uncharacterized protein"/>
    <property type="match status" value="1"/>
</dbReference>
<dbReference type="InterPro" id="IPR050333">
    <property type="entry name" value="SLRP"/>
</dbReference>
<protein>
    <recommendedName>
        <fullName evidence="6">LRRCT domain-containing protein</fullName>
    </recommendedName>
</protein>
<dbReference type="EnsemblMetazoa" id="XM_022817615">
    <property type="protein sequence ID" value="XP_022673350"/>
    <property type="gene ID" value="LOC111255542"/>
</dbReference>
<feature type="domain" description="LRRCT" evidence="6">
    <location>
        <begin position="429"/>
        <end position="513"/>
    </location>
</feature>
<evidence type="ECO:0000256" key="2">
    <source>
        <dbReference type="ARBA" id="ARBA00022729"/>
    </source>
</evidence>
<keyword evidence="1" id="KW-0433">Leucine-rich repeat</keyword>
<evidence type="ECO:0000256" key="4">
    <source>
        <dbReference type="ARBA" id="ARBA00023180"/>
    </source>
</evidence>
<proteinExistence type="predicted"/>
<evidence type="ECO:0000256" key="3">
    <source>
        <dbReference type="ARBA" id="ARBA00022737"/>
    </source>
</evidence>
<dbReference type="InterPro" id="IPR032675">
    <property type="entry name" value="LRR_dom_sf"/>
</dbReference>
<dbReference type="SUPFAM" id="SSF52058">
    <property type="entry name" value="L domain-like"/>
    <property type="match status" value="1"/>
</dbReference>
<dbReference type="InterPro" id="IPR000483">
    <property type="entry name" value="Cys-rich_flank_reg_C"/>
</dbReference>
<evidence type="ECO:0000313" key="7">
    <source>
        <dbReference type="EnsemblMetazoa" id="XP_022673350"/>
    </source>
</evidence>
<feature type="compositionally biased region" description="Polar residues" evidence="5">
    <location>
        <begin position="698"/>
        <end position="724"/>
    </location>
</feature>
<keyword evidence="4" id="KW-0325">Glycoprotein</keyword>
<feature type="compositionally biased region" description="Basic and acidic residues" evidence="5">
    <location>
        <begin position="10"/>
        <end position="23"/>
    </location>
</feature>
<dbReference type="GO" id="GO:0005615">
    <property type="term" value="C:extracellular space"/>
    <property type="evidence" value="ECO:0007669"/>
    <property type="project" value="TreeGrafter"/>
</dbReference>
<keyword evidence="3" id="KW-0677">Repeat</keyword>
<dbReference type="Proteomes" id="UP000594260">
    <property type="component" value="Unplaced"/>
</dbReference>
<dbReference type="SMART" id="SM00082">
    <property type="entry name" value="LRRCT"/>
    <property type="match status" value="1"/>
</dbReference>
<organism evidence="7 8">
    <name type="scientific">Varroa destructor</name>
    <name type="common">Honeybee mite</name>
    <dbReference type="NCBI Taxonomy" id="109461"/>
    <lineage>
        <taxon>Eukaryota</taxon>
        <taxon>Metazoa</taxon>
        <taxon>Ecdysozoa</taxon>
        <taxon>Arthropoda</taxon>
        <taxon>Chelicerata</taxon>
        <taxon>Arachnida</taxon>
        <taxon>Acari</taxon>
        <taxon>Parasitiformes</taxon>
        <taxon>Mesostigmata</taxon>
        <taxon>Gamasina</taxon>
        <taxon>Dermanyssoidea</taxon>
        <taxon>Varroidae</taxon>
        <taxon>Varroa</taxon>
    </lineage>
</organism>
<evidence type="ECO:0000256" key="1">
    <source>
        <dbReference type="ARBA" id="ARBA00022614"/>
    </source>
</evidence>
<reference evidence="7" key="1">
    <citation type="submission" date="2021-01" db="UniProtKB">
        <authorList>
            <consortium name="EnsemblMetazoa"/>
        </authorList>
    </citation>
    <scope>IDENTIFICATION</scope>
</reference>
<dbReference type="RefSeq" id="XP_022673350.1">
    <property type="nucleotide sequence ID" value="XM_022817615.1"/>
</dbReference>
<dbReference type="AlphaFoldDB" id="A0A7M7KX59"/>
<name>A0A7M7KX59_VARDE</name>
<keyword evidence="8" id="KW-1185">Reference proteome</keyword>
<sequence length="767" mass="83611">MLEEEGEDEKFDKNDRGKNDGGVDSKMSAASTATAHFTMRTRTWVCCSDLAVTIALLLISLVATSPVYGARMCPQGCSCRNDEQVIVECSNATLEMVPYTLHPKLRSLSLRGNRLRQLSGSSFLHYGELRNLDLSDNQLVDLGRRVFASLRALELLDLSENTISELSNSTLEGLIQLNQLDLSSNYIECIPHGMFVGLSQLQRLDLSSNLIKNFSDTNVFRGAKKLRILSIRNNKLSSIPTDTFRHIADLALLDLGLNDISELGPEAFLPLRALEELRLDGCKLQAIQAGAFRALGGLRVLHLQDNQLGDTPSASFSDIPLLEEIDVGQNPISRLRDRAFQHLRHLRTLSLSGATEMRELEPNALIDNQQLEQLSLSYNVVLTQLNPATFRPLSRLRRVNLRANGLTSLPVDLFPVAWEDLTELDIRDNPFVCNCSLRWLLTKRRRQQHLSLIQPQGLAGTGPSLTIKNAPSVEILPGSLFANETTKIKCNAPPHLAGNYLDAVESEESLECSYWPYAVRVSILRATVGILLAVALLSTTTCYLRNRSKVGAFSLSCRSRLSPKSSSPSKQLGGSEWLQTAETEKVECLFAQTRLPSTDQNLQTASAAAAAAANQAEITNNGVYICQLSDGGGSSIGFGIGVGAGQRRPGALHPQPLRFLPQQGLASPDLLDLCRSSPEPSYNSLAVAAAATGYSSVPRQQPSGLTVKSTTAPRLPQTSQTAGLSTGRFGPGTAVDREFLPPLLRNSHSQPAAAHGEQGPPFCYYFE</sequence>
<keyword evidence="2" id="KW-0732">Signal</keyword>
<dbReference type="InterPro" id="IPR003591">
    <property type="entry name" value="Leu-rich_rpt_typical-subtyp"/>
</dbReference>
<evidence type="ECO:0000313" key="8">
    <source>
        <dbReference type="Proteomes" id="UP000594260"/>
    </source>
</evidence>
<dbReference type="InParanoid" id="A0A7M7KX59"/>
<feature type="region of interest" description="Disordered" evidence="5">
    <location>
        <begin position="698"/>
        <end position="736"/>
    </location>
</feature>
<evidence type="ECO:0000259" key="6">
    <source>
        <dbReference type="SMART" id="SM00082"/>
    </source>
</evidence>
<dbReference type="Pfam" id="PF13855">
    <property type="entry name" value="LRR_8"/>
    <property type="match status" value="4"/>
</dbReference>
<dbReference type="PANTHER" id="PTHR45712">
    <property type="entry name" value="AGAP008170-PA"/>
    <property type="match status" value="1"/>
</dbReference>